<dbReference type="GO" id="GO:0016836">
    <property type="term" value="F:hydro-lyase activity"/>
    <property type="evidence" value="ECO:0007669"/>
    <property type="project" value="UniProtKB-ARBA"/>
</dbReference>
<dbReference type="EMBL" id="JAEKJA010000012">
    <property type="protein sequence ID" value="MBJ3777081.1"/>
    <property type="molecule type" value="Genomic_DNA"/>
</dbReference>
<dbReference type="InterPro" id="IPR014748">
    <property type="entry name" value="Enoyl-CoA_hydra_C"/>
</dbReference>
<name>A0A934IQX7_9HYPH</name>
<dbReference type="PANTHER" id="PTHR11941:SF54">
    <property type="entry name" value="ENOYL-COA HYDRATASE, MITOCHONDRIAL"/>
    <property type="match status" value="1"/>
</dbReference>
<evidence type="ECO:0000256" key="2">
    <source>
        <dbReference type="ARBA" id="ARBA00023239"/>
    </source>
</evidence>
<accession>A0A934IQX7</accession>
<dbReference type="SUPFAM" id="SSF52096">
    <property type="entry name" value="ClpP/crotonase"/>
    <property type="match status" value="1"/>
</dbReference>
<evidence type="ECO:0000313" key="3">
    <source>
        <dbReference type="EMBL" id="MBJ3777081.1"/>
    </source>
</evidence>
<comment type="similarity">
    <text evidence="1">Belongs to the enoyl-CoA hydratase/isomerase family.</text>
</comment>
<reference evidence="3" key="1">
    <citation type="submission" date="2020-12" db="EMBL/GenBank/DDBJ databases">
        <title>Bacterial taxonomy.</title>
        <authorList>
            <person name="Pan X."/>
        </authorList>
    </citation>
    <scope>NUCLEOTIDE SEQUENCE</scope>
    <source>
        <strain evidence="3">B2012</strain>
    </source>
</reference>
<dbReference type="RefSeq" id="WP_198882979.1">
    <property type="nucleotide sequence ID" value="NZ_JAEKJA010000012.1"/>
</dbReference>
<dbReference type="Gene3D" id="1.10.12.10">
    <property type="entry name" value="Lyase 2-enoyl-coa Hydratase, Chain A, domain 2"/>
    <property type="match status" value="1"/>
</dbReference>
<keyword evidence="4" id="KW-1185">Reference proteome</keyword>
<keyword evidence="2" id="KW-0456">Lyase</keyword>
<dbReference type="FunFam" id="1.10.12.10:FF:000001">
    <property type="entry name" value="Probable enoyl-CoA hydratase, mitochondrial"/>
    <property type="match status" value="1"/>
</dbReference>
<gene>
    <name evidence="3" type="ORF">JCR33_15340</name>
</gene>
<dbReference type="Pfam" id="PF00378">
    <property type="entry name" value="ECH_1"/>
    <property type="match status" value="1"/>
</dbReference>
<proteinExistence type="inferred from homology"/>
<dbReference type="GO" id="GO:0006635">
    <property type="term" value="P:fatty acid beta-oxidation"/>
    <property type="evidence" value="ECO:0007669"/>
    <property type="project" value="TreeGrafter"/>
</dbReference>
<evidence type="ECO:0000256" key="1">
    <source>
        <dbReference type="ARBA" id="ARBA00005254"/>
    </source>
</evidence>
<dbReference type="InterPro" id="IPR029045">
    <property type="entry name" value="ClpP/crotonase-like_dom_sf"/>
</dbReference>
<protein>
    <submittedName>
        <fullName evidence="3">Enoyl-CoA hydratase/isomerase family protein</fullName>
    </submittedName>
</protein>
<dbReference type="Proteomes" id="UP000609531">
    <property type="component" value="Unassembled WGS sequence"/>
</dbReference>
<evidence type="ECO:0000313" key="4">
    <source>
        <dbReference type="Proteomes" id="UP000609531"/>
    </source>
</evidence>
<dbReference type="CDD" id="cd06558">
    <property type="entry name" value="crotonase-like"/>
    <property type="match status" value="1"/>
</dbReference>
<sequence length="262" mass="27783">MAIEVERRGHIAIVTLNRPEALNAIDPETRVEFRAVMADLGADADVRVVILTGAGERAFCTGSDLKKTMPPAESFASLAFGSTEQKVQTETITNALAIPQPVICAVNGIAVAGGLELALACDIRIAVDTASFGLSEVRVGSIPGGGGTQRLPRTIGLTNAMPMLLSGERINAADALRIGLVWQLVPADELMPTVLALAERIASNAPLAVRAVKMLAHRGLGMPLAEGIELERMTAGVLRDSKDRIEGRRAFAEKRKPVYRGE</sequence>
<comment type="caution">
    <text evidence="3">The sequence shown here is derived from an EMBL/GenBank/DDBJ whole genome shotgun (WGS) entry which is preliminary data.</text>
</comment>
<dbReference type="FunFam" id="3.90.226.10:FF:000009">
    <property type="entry name" value="Carnitinyl-CoA dehydratase"/>
    <property type="match status" value="1"/>
</dbReference>
<dbReference type="PANTHER" id="PTHR11941">
    <property type="entry name" value="ENOYL-COA HYDRATASE-RELATED"/>
    <property type="match status" value="1"/>
</dbReference>
<dbReference type="Gene3D" id="3.90.226.10">
    <property type="entry name" value="2-enoyl-CoA Hydratase, Chain A, domain 1"/>
    <property type="match status" value="1"/>
</dbReference>
<dbReference type="InterPro" id="IPR001753">
    <property type="entry name" value="Enoyl-CoA_hydra/iso"/>
</dbReference>
<dbReference type="AlphaFoldDB" id="A0A934IQX7"/>
<organism evidence="3 4">
    <name type="scientific">Acuticoccus mangrovi</name>
    <dbReference type="NCBI Taxonomy" id="2796142"/>
    <lineage>
        <taxon>Bacteria</taxon>
        <taxon>Pseudomonadati</taxon>
        <taxon>Pseudomonadota</taxon>
        <taxon>Alphaproteobacteria</taxon>
        <taxon>Hyphomicrobiales</taxon>
        <taxon>Amorphaceae</taxon>
        <taxon>Acuticoccus</taxon>
    </lineage>
</organism>